<feature type="transmembrane region" description="Helical" evidence="1">
    <location>
        <begin position="7"/>
        <end position="27"/>
    </location>
</feature>
<protein>
    <submittedName>
        <fullName evidence="2">Uncharacterized protein</fullName>
    </submittedName>
</protein>
<keyword evidence="1" id="KW-1133">Transmembrane helix</keyword>
<dbReference type="EMBL" id="LWBP01000225">
    <property type="protein sequence ID" value="OQP49841.1"/>
    <property type="molecule type" value="Genomic_DNA"/>
</dbReference>
<gene>
    <name evidence="2" type="ORF">A4R26_30415</name>
</gene>
<name>A0A1V9EUT5_9BACT</name>
<keyword evidence="1" id="KW-0812">Transmembrane</keyword>
<proteinExistence type="predicted"/>
<dbReference type="AlphaFoldDB" id="A0A1V9EUT5"/>
<reference evidence="3" key="1">
    <citation type="submission" date="2016-04" db="EMBL/GenBank/DDBJ databases">
        <authorList>
            <person name="Chen L."/>
            <person name="Zhuang W."/>
            <person name="Wang G."/>
        </authorList>
    </citation>
    <scope>NUCLEOTIDE SEQUENCE [LARGE SCALE GENOMIC DNA]</scope>
    <source>
        <strain evidence="3">208</strain>
    </source>
</reference>
<evidence type="ECO:0000313" key="2">
    <source>
        <dbReference type="EMBL" id="OQP49841.1"/>
    </source>
</evidence>
<evidence type="ECO:0000256" key="1">
    <source>
        <dbReference type="SAM" id="Phobius"/>
    </source>
</evidence>
<dbReference type="RefSeq" id="WP_207625849.1">
    <property type="nucleotide sequence ID" value="NZ_LWBP01000225.1"/>
</dbReference>
<accession>A0A1V9EUT5</accession>
<dbReference type="Proteomes" id="UP000192276">
    <property type="component" value="Unassembled WGS sequence"/>
</dbReference>
<dbReference type="STRING" id="550983.A4R26_30415"/>
<evidence type="ECO:0000313" key="3">
    <source>
        <dbReference type="Proteomes" id="UP000192276"/>
    </source>
</evidence>
<sequence>MKRRFWFGKAVMIVVFCTAFVMLFSYIVMRLWNGILPDVLGVKVISFWQAMGILVLSKILFSGFGGFAHKKEQFKNRFRQKMLDKWEHMTPEEKQKFKDEWKNRCRGWGGRFNDKDFPINEPNETRENK</sequence>
<keyword evidence="1" id="KW-0472">Membrane</keyword>
<feature type="transmembrane region" description="Helical" evidence="1">
    <location>
        <begin position="47"/>
        <end position="69"/>
    </location>
</feature>
<keyword evidence="3" id="KW-1185">Reference proteome</keyword>
<comment type="caution">
    <text evidence="2">The sequence shown here is derived from an EMBL/GenBank/DDBJ whole genome shotgun (WGS) entry which is preliminary data.</text>
</comment>
<organism evidence="2 3">
    <name type="scientific">Niastella populi</name>
    <dbReference type="NCBI Taxonomy" id="550983"/>
    <lineage>
        <taxon>Bacteria</taxon>
        <taxon>Pseudomonadati</taxon>
        <taxon>Bacteroidota</taxon>
        <taxon>Chitinophagia</taxon>
        <taxon>Chitinophagales</taxon>
        <taxon>Chitinophagaceae</taxon>
        <taxon>Niastella</taxon>
    </lineage>
</organism>